<dbReference type="RefSeq" id="WP_136450818.1">
    <property type="nucleotide sequence ID" value="NZ_SSTI01000002.1"/>
</dbReference>
<keyword evidence="2" id="KW-0720">Serine protease</keyword>
<organism evidence="5 6">
    <name type="scientific">Sphingomonas olei</name>
    <dbReference type="NCBI Taxonomy" id="1886787"/>
    <lineage>
        <taxon>Bacteria</taxon>
        <taxon>Pseudomonadati</taxon>
        <taxon>Pseudomonadota</taxon>
        <taxon>Alphaproteobacteria</taxon>
        <taxon>Sphingomonadales</taxon>
        <taxon>Sphingomonadaceae</taxon>
        <taxon>Sphingomonas</taxon>
    </lineage>
</organism>
<dbReference type="EMBL" id="SSTI01000002">
    <property type="protein sequence ID" value="THG41693.1"/>
    <property type="molecule type" value="Genomic_DNA"/>
</dbReference>
<dbReference type="Gene3D" id="3.40.50.1820">
    <property type="entry name" value="alpha/beta hydrolase"/>
    <property type="match status" value="1"/>
</dbReference>
<proteinExistence type="predicted"/>
<dbReference type="Proteomes" id="UP000308038">
    <property type="component" value="Unassembled WGS sequence"/>
</dbReference>
<accession>A0ABY2QKR6</accession>
<feature type="domain" description="Peptidase S9 prolyl oligopeptidase catalytic" evidence="4">
    <location>
        <begin position="462"/>
        <end position="657"/>
    </location>
</feature>
<evidence type="ECO:0000259" key="4">
    <source>
        <dbReference type="Pfam" id="PF00326"/>
    </source>
</evidence>
<sequence length="663" mass="72439">MFKHFAASLTLAALAAGASAQTIGQTTGQQTAGAQPVAQPVAQWQVGSATLSGVPEIPADVREAVQRYQNSRAAQFEDWLPDGSMLIATRFGATQQLHHVAKPGATRTQVTFGAEPIASATVIPGTDRFVMTRDTGGDEWFQLYTRGLTGTAQQLTQAGTRNGSPVFSKDGSLLAWARATKGSAAYTILGVDPKAGGTPRTLYQADGAVAPADIAPDKSRLIFVRSLSNREDQLFELDLATGKARRIAPKAEAAVYESPRYLPGGKKIIAISDRGNDTRQLVEIDLATGAQVVLTPGLTWDVESYDLTDDGRVLAYAVNEDGFSRVVVQDRITRRALPQPTLPKGVLTALKFSPDGKQLAIGLTSATSAGDVWSWDVDGGELTRWTTSELGDLDPAQLAEPELIRFKSFDGLSVPAFVYRPKGVPAGTRTPVIIDIHGGPEAQTRPIWNYGAQYFADVLKATVILPNVRGSDGYGKRYLNLDNAEKREDSVKDIGALLNWIGQQPNLDASRVAVYGQSYGGYMSLAVMTHYSDRLVGGVERYGISNWITFLENTEAYRRDNRRAEYGDERDPKMRAVLQRVSPITNVDRIKKPMLVMQGANDPRVPQLESDQVVEKLRANGNETWYVLFADEGHGFLKKPNNDLRREVETVFLRRLFEQQPAR</sequence>
<evidence type="ECO:0000313" key="6">
    <source>
        <dbReference type="Proteomes" id="UP000308038"/>
    </source>
</evidence>
<keyword evidence="3" id="KW-0732">Signal</keyword>
<dbReference type="SUPFAM" id="SSF82171">
    <property type="entry name" value="DPP6 N-terminal domain-like"/>
    <property type="match status" value="1"/>
</dbReference>
<dbReference type="SUPFAM" id="SSF53474">
    <property type="entry name" value="alpha/beta-Hydrolases"/>
    <property type="match status" value="1"/>
</dbReference>
<keyword evidence="1" id="KW-0378">Hydrolase</keyword>
<dbReference type="InterPro" id="IPR011659">
    <property type="entry name" value="WD40"/>
</dbReference>
<dbReference type="Gene3D" id="2.120.10.30">
    <property type="entry name" value="TolB, C-terminal domain"/>
    <property type="match status" value="2"/>
</dbReference>
<protein>
    <submittedName>
        <fullName evidence="5">S9 family peptidase</fullName>
    </submittedName>
</protein>
<reference evidence="5 6" key="1">
    <citation type="submission" date="2019-04" db="EMBL/GenBank/DDBJ databases">
        <title>Microbes associate with the intestines of laboratory mice.</title>
        <authorList>
            <person name="Navarre W."/>
            <person name="Wong E."/>
            <person name="Huang K.C."/>
            <person name="Tropini C."/>
            <person name="Ng K."/>
            <person name="Yu B."/>
        </authorList>
    </citation>
    <scope>NUCLEOTIDE SEQUENCE [LARGE SCALE GENOMIC DNA]</scope>
    <source>
        <strain evidence="5 6">NM83_B4-11</strain>
    </source>
</reference>
<feature type="signal peptide" evidence="3">
    <location>
        <begin position="1"/>
        <end position="20"/>
    </location>
</feature>
<dbReference type="InterPro" id="IPR029058">
    <property type="entry name" value="AB_hydrolase_fold"/>
</dbReference>
<evidence type="ECO:0000313" key="5">
    <source>
        <dbReference type="EMBL" id="THG41693.1"/>
    </source>
</evidence>
<keyword evidence="6" id="KW-1185">Reference proteome</keyword>
<gene>
    <name evidence="5" type="ORF">E5988_04135</name>
</gene>
<evidence type="ECO:0000256" key="1">
    <source>
        <dbReference type="ARBA" id="ARBA00022801"/>
    </source>
</evidence>
<comment type="caution">
    <text evidence="5">The sequence shown here is derived from an EMBL/GenBank/DDBJ whole genome shotgun (WGS) entry which is preliminary data.</text>
</comment>
<dbReference type="InterPro" id="IPR011042">
    <property type="entry name" value="6-blade_b-propeller_TolB-like"/>
</dbReference>
<feature type="chain" id="PRO_5045660489" evidence="3">
    <location>
        <begin position="21"/>
        <end position="663"/>
    </location>
</feature>
<dbReference type="PANTHER" id="PTHR42776">
    <property type="entry name" value="SERINE PEPTIDASE S9 FAMILY MEMBER"/>
    <property type="match status" value="1"/>
</dbReference>
<evidence type="ECO:0000256" key="3">
    <source>
        <dbReference type="SAM" id="SignalP"/>
    </source>
</evidence>
<dbReference type="Pfam" id="PF07676">
    <property type="entry name" value="PD40"/>
    <property type="match status" value="1"/>
</dbReference>
<dbReference type="Pfam" id="PF00326">
    <property type="entry name" value="Peptidase_S9"/>
    <property type="match status" value="1"/>
</dbReference>
<dbReference type="PANTHER" id="PTHR42776:SF27">
    <property type="entry name" value="DIPEPTIDYL PEPTIDASE FAMILY MEMBER 6"/>
    <property type="match status" value="1"/>
</dbReference>
<name>A0ABY2QKR6_9SPHN</name>
<dbReference type="InterPro" id="IPR001375">
    <property type="entry name" value="Peptidase_S9_cat"/>
</dbReference>
<evidence type="ECO:0000256" key="2">
    <source>
        <dbReference type="ARBA" id="ARBA00022825"/>
    </source>
</evidence>
<keyword evidence="2" id="KW-0645">Protease</keyword>